<protein>
    <submittedName>
        <fullName evidence="2">Uncharacterized protein YjiS (DUF1127 family)</fullName>
    </submittedName>
</protein>
<name>A0A4R6WME3_9PROT</name>
<organism evidence="2 3">
    <name type="scientific">Dongia mobilis</name>
    <dbReference type="NCBI Taxonomy" id="578943"/>
    <lineage>
        <taxon>Bacteria</taxon>
        <taxon>Pseudomonadati</taxon>
        <taxon>Pseudomonadota</taxon>
        <taxon>Alphaproteobacteria</taxon>
        <taxon>Rhodospirillales</taxon>
        <taxon>Dongiaceae</taxon>
        <taxon>Dongia</taxon>
    </lineage>
</organism>
<accession>A0A4R6WME3</accession>
<gene>
    <name evidence="2" type="ORF">A8950_1991</name>
</gene>
<comment type="caution">
    <text evidence="2">The sequence shown here is derived from an EMBL/GenBank/DDBJ whole genome shotgun (WGS) entry which is preliminary data.</text>
</comment>
<dbReference type="EMBL" id="SNYW01000008">
    <property type="protein sequence ID" value="TDQ82169.1"/>
    <property type="molecule type" value="Genomic_DNA"/>
</dbReference>
<keyword evidence="3" id="KW-1185">Reference proteome</keyword>
<evidence type="ECO:0000259" key="1">
    <source>
        <dbReference type="Pfam" id="PF06568"/>
    </source>
</evidence>
<evidence type="ECO:0000313" key="2">
    <source>
        <dbReference type="EMBL" id="TDQ82169.1"/>
    </source>
</evidence>
<reference evidence="2 3" key="1">
    <citation type="submission" date="2019-03" db="EMBL/GenBank/DDBJ databases">
        <title>Genomic Encyclopedia of Type Strains, Phase III (KMG-III): the genomes of soil and plant-associated and newly described type strains.</title>
        <authorList>
            <person name="Whitman W."/>
        </authorList>
    </citation>
    <scope>NUCLEOTIDE SEQUENCE [LARGE SCALE GENOMIC DNA]</scope>
    <source>
        <strain evidence="2 3">CGMCC 1.7660</strain>
    </source>
</reference>
<dbReference type="AlphaFoldDB" id="A0A4R6WME3"/>
<dbReference type="Pfam" id="PF06568">
    <property type="entry name" value="YjiS-like"/>
    <property type="match status" value="1"/>
</dbReference>
<dbReference type="Proteomes" id="UP000295783">
    <property type="component" value="Unassembled WGS sequence"/>
</dbReference>
<evidence type="ECO:0000313" key="3">
    <source>
        <dbReference type="Proteomes" id="UP000295783"/>
    </source>
</evidence>
<feature type="domain" description="YjiS-like" evidence="1">
    <location>
        <begin position="28"/>
        <end position="64"/>
    </location>
</feature>
<dbReference type="InterPro" id="IPR009506">
    <property type="entry name" value="YjiS-like"/>
</dbReference>
<sequence length="74" mass="8716">MSQTSSFAGFSSARRTRFATPIEFTSLLVASLQAWRERVRSRRDLMRLSEHQLKDIGLSRQDAEQEWQKPFWQA</sequence>
<dbReference type="RefSeq" id="WP_133613470.1">
    <property type="nucleotide sequence ID" value="NZ_SNYW01000008.1"/>
</dbReference>
<dbReference type="OrthoDB" id="7376415at2"/>
<proteinExistence type="predicted"/>